<keyword evidence="1" id="KW-0732">Signal</keyword>
<evidence type="ECO:0000313" key="2">
    <source>
        <dbReference type="EMBL" id="KCV83846.1"/>
    </source>
</evidence>
<dbReference type="Proteomes" id="UP000024836">
    <property type="component" value="Unassembled WGS sequence"/>
</dbReference>
<feature type="chain" id="PRO_5001567244" description="Secreted protein" evidence="1">
    <location>
        <begin position="23"/>
        <end position="100"/>
    </location>
</feature>
<accession>A0A058ZSN9</accession>
<gene>
    <name evidence="2" type="ORF">ATO10_03760</name>
</gene>
<dbReference type="AlphaFoldDB" id="A0A058ZSN9"/>
<sequence>MNVKPIALGVLIAATLASGVQAQTPGQGRQIAKQIAADLGLQRKDVKSCVKTLDKPAERGAATDEQRAANKEKLITCLQQVNPDLSEELISATIDKYRLQ</sequence>
<keyword evidence="3" id="KW-1185">Reference proteome</keyword>
<dbReference type="RefSeq" id="WP_035248120.1">
    <property type="nucleotide sequence ID" value="NZ_AQQY01000001.1"/>
</dbReference>
<dbReference type="EMBL" id="AQQY01000001">
    <property type="protein sequence ID" value="KCV83846.1"/>
    <property type="molecule type" value="Genomic_DNA"/>
</dbReference>
<dbReference type="STRING" id="1461693.ATO10_03760"/>
<name>A0A058ZSN9_9RHOB</name>
<protein>
    <recommendedName>
        <fullName evidence="4">Secreted protein</fullName>
    </recommendedName>
</protein>
<evidence type="ECO:0000256" key="1">
    <source>
        <dbReference type="SAM" id="SignalP"/>
    </source>
</evidence>
<reference evidence="2 3" key="1">
    <citation type="submission" date="2013-04" db="EMBL/GenBank/DDBJ databases">
        <title>Shimia sp. 22II-S11-Z10 Genome Sequencing.</title>
        <authorList>
            <person name="Lai Q."/>
            <person name="Li G."/>
            <person name="Shao Z."/>
        </authorList>
    </citation>
    <scope>NUCLEOTIDE SEQUENCE [LARGE SCALE GENOMIC DNA]</scope>
    <source>
        <strain evidence="3">22II-S11-Z10</strain>
    </source>
</reference>
<comment type="caution">
    <text evidence="2">The sequence shown here is derived from an EMBL/GenBank/DDBJ whole genome shotgun (WGS) entry which is preliminary data.</text>
</comment>
<proteinExistence type="predicted"/>
<evidence type="ECO:0008006" key="4">
    <source>
        <dbReference type="Google" id="ProtNLM"/>
    </source>
</evidence>
<feature type="signal peptide" evidence="1">
    <location>
        <begin position="1"/>
        <end position="22"/>
    </location>
</feature>
<evidence type="ECO:0000313" key="3">
    <source>
        <dbReference type="Proteomes" id="UP000024836"/>
    </source>
</evidence>
<organism evidence="2 3">
    <name type="scientific">Actibacterium atlanticum</name>
    <dbReference type="NCBI Taxonomy" id="1461693"/>
    <lineage>
        <taxon>Bacteria</taxon>
        <taxon>Pseudomonadati</taxon>
        <taxon>Pseudomonadota</taxon>
        <taxon>Alphaproteobacteria</taxon>
        <taxon>Rhodobacterales</taxon>
        <taxon>Roseobacteraceae</taxon>
        <taxon>Actibacterium</taxon>
    </lineage>
</organism>